<dbReference type="Proteomes" id="UP000774570">
    <property type="component" value="Unassembled WGS sequence"/>
</dbReference>
<organism evidence="2 3">
    <name type="scientific">Actinomadura parmotrematis</name>
    <dbReference type="NCBI Taxonomy" id="2864039"/>
    <lineage>
        <taxon>Bacteria</taxon>
        <taxon>Bacillati</taxon>
        <taxon>Actinomycetota</taxon>
        <taxon>Actinomycetes</taxon>
        <taxon>Streptosporangiales</taxon>
        <taxon>Thermomonosporaceae</taxon>
        <taxon>Actinomadura</taxon>
    </lineage>
</organism>
<gene>
    <name evidence="2" type="ORF">K1Y72_30380</name>
</gene>
<feature type="compositionally biased region" description="Gly residues" evidence="1">
    <location>
        <begin position="75"/>
        <end position="95"/>
    </location>
</feature>
<dbReference type="RefSeq" id="WP_220169950.1">
    <property type="nucleotide sequence ID" value="NZ_JAIBOA010000026.1"/>
</dbReference>
<keyword evidence="3" id="KW-1185">Reference proteome</keyword>
<dbReference type="EMBL" id="JAIBOA010000026">
    <property type="protein sequence ID" value="MBW8486709.1"/>
    <property type="molecule type" value="Genomic_DNA"/>
</dbReference>
<accession>A0ABS7G1X4</accession>
<evidence type="ECO:0000313" key="2">
    <source>
        <dbReference type="EMBL" id="MBW8486709.1"/>
    </source>
</evidence>
<feature type="region of interest" description="Disordered" evidence="1">
    <location>
        <begin position="61"/>
        <end position="95"/>
    </location>
</feature>
<evidence type="ECO:0000313" key="3">
    <source>
        <dbReference type="Proteomes" id="UP000774570"/>
    </source>
</evidence>
<protein>
    <submittedName>
        <fullName evidence="2">Uncharacterized protein</fullName>
    </submittedName>
</protein>
<reference evidence="2 3" key="1">
    <citation type="submission" date="2021-07" db="EMBL/GenBank/DDBJ databases">
        <title>Actinomadura sp. PM05-2 isolated from lichen.</title>
        <authorList>
            <person name="Somphong A."/>
            <person name="Phongsopitanun W."/>
            <person name="Tanasupawat S."/>
            <person name="Peongsungnone V."/>
        </authorList>
    </citation>
    <scope>NUCLEOTIDE SEQUENCE [LARGE SCALE GENOMIC DNA]</scope>
    <source>
        <strain evidence="2 3">PM05-2</strain>
    </source>
</reference>
<comment type="caution">
    <text evidence="2">The sequence shown here is derived from an EMBL/GenBank/DDBJ whole genome shotgun (WGS) entry which is preliminary data.</text>
</comment>
<proteinExistence type="predicted"/>
<sequence>MTDTAGQTAGQTPRREVLPDGVVLARAVELVSAAYGDAMRAVGLLPGKVTAIHALAASTLGDALSPDGESDGEGAGDGCGGGSGAGAGDGSGTGA</sequence>
<name>A0ABS7G1X4_9ACTN</name>
<evidence type="ECO:0000256" key="1">
    <source>
        <dbReference type="SAM" id="MobiDB-lite"/>
    </source>
</evidence>